<proteinExistence type="predicted"/>
<sequence length="88" mass="10080">MFVAECYGRHSDPGSSRSDNKLVWPRFVECVLEFVASRACTLSRQQLQALQYKKVPARLANPDEQRLLRFMGSALARINGKRHQVCEI</sequence>
<name>A0AAV1TM54_9STRA</name>
<accession>A0AAV1TM54</accession>
<reference evidence="2" key="1">
    <citation type="submission" date="2024-01" db="EMBL/GenBank/DDBJ databases">
        <authorList>
            <person name="Webb A."/>
        </authorList>
    </citation>
    <scope>NUCLEOTIDE SEQUENCE</scope>
    <source>
        <strain evidence="2">Pm1</strain>
    </source>
</reference>
<organism evidence="2 3">
    <name type="scientific">Peronospora matthiolae</name>
    <dbReference type="NCBI Taxonomy" id="2874970"/>
    <lineage>
        <taxon>Eukaryota</taxon>
        <taxon>Sar</taxon>
        <taxon>Stramenopiles</taxon>
        <taxon>Oomycota</taxon>
        <taxon>Peronosporomycetes</taxon>
        <taxon>Peronosporales</taxon>
        <taxon>Peronosporaceae</taxon>
        <taxon>Peronospora</taxon>
    </lineage>
</organism>
<feature type="region of interest" description="Disordered" evidence="1">
    <location>
        <begin position="1"/>
        <end position="20"/>
    </location>
</feature>
<evidence type="ECO:0000256" key="1">
    <source>
        <dbReference type="SAM" id="MobiDB-lite"/>
    </source>
</evidence>
<comment type="caution">
    <text evidence="2">The sequence shown here is derived from an EMBL/GenBank/DDBJ whole genome shotgun (WGS) entry which is preliminary data.</text>
</comment>
<evidence type="ECO:0000313" key="3">
    <source>
        <dbReference type="Proteomes" id="UP001162060"/>
    </source>
</evidence>
<dbReference type="EMBL" id="CAKLBY020000069">
    <property type="protein sequence ID" value="CAK7923455.1"/>
    <property type="molecule type" value="Genomic_DNA"/>
</dbReference>
<dbReference type="AlphaFoldDB" id="A0AAV1TM54"/>
<evidence type="ECO:0000313" key="2">
    <source>
        <dbReference type="EMBL" id="CAK7923455.1"/>
    </source>
</evidence>
<protein>
    <submittedName>
        <fullName evidence="2">Uncharacterized protein</fullName>
    </submittedName>
</protein>
<gene>
    <name evidence="2" type="ORF">PM001_LOCUS8605</name>
</gene>
<dbReference type="Proteomes" id="UP001162060">
    <property type="component" value="Unassembled WGS sequence"/>
</dbReference>